<name>A0A645B292_9ZZZZ</name>
<dbReference type="AlphaFoldDB" id="A0A645B292"/>
<organism evidence="1">
    <name type="scientific">bioreactor metagenome</name>
    <dbReference type="NCBI Taxonomy" id="1076179"/>
    <lineage>
        <taxon>unclassified sequences</taxon>
        <taxon>metagenomes</taxon>
        <taxon>ecological metagenomes</taxon>
    </lineage>
</organism>
<evidence type="ECO:0000313" key="1">
    <source>
        <dbReference type="EMBL" id="MPM58681.1"/>
    </source>
</evidence>
<comment type="caution">
    <text evidence="1">The sequence shown here is derived from an EMBL/GenBank/DDBJ whole genome shotgun (WGS) entry which is preliminary data.</text>
</comment>
<gene>
    <name evidence="1" type="ORF">SDC9_105514</name>
</gene>
<dbReference type="EMBL" id="VSSQ01016898">
    <property type="protein sequence ID" value="MPM58681.1"/>
    <property type="molecule type" value="Genomic_DNA"/>
</dbReference>
<proteinExistence type="predicted"/>
<protein>
    <submittedName>
        <fullName evidence="1">Uncharacterized protein</fullName>
    </submittedName>
</protein>
<accession>A0A645B292</accession>
<sequence length="131" mass="14591">MFAEFRGHDRFYQAGLEFRSRHRLAVRPGECGKRHFDFAEIPVRAGQKHQLETAVFIAGKPQVDLFRGTAAVTGFDLDHRGLRKDRVTAPGGGRAGGEEGVEPFLLLQEYFSGLQPLAAFDDAPDVFRETS</sequence>
<reference evidence="1" key="1">
    <citation type="submission" date="2019-08" db="EMBL/GenBank/DDBJ databases">
        <authorList>
            <person name="Kucharzyk K."/>
            <person name="Murdoch R.W."/>
            <person name="Higgins S."/>
            <person name="Loffler F."/>
        </authorList>
    </citation>
    <scope>NUCLEOTIDE SEQUENCE</scope>
</reference>